<evidence type="ECO:0000313" key="2">
    <source>
        <dbReference type="EnsemblMetazoa" id="XP_004929292.1"/>
    </source>
</evidence>
<dbReference type="OrthoDB" id="10050612at2759"/>
<dbReference type="EnsemblMetazoa" id="XM_004929235.3">
    <property type="protein sequence ID" value="XP_004929292.1"/>
    <property type="gene ID" value="LOC101741970"/>
</dbReference>
<dbReference type="Pfam" id="PF03670">
    <property type="entry name" value="UPF0184"/>
    <property type="match status" value="1"/>
</dbReference>
<dbReference type="PANTHER" id="PTHR34344:SF1">
    <property type="entry name" value="BUBLIN COILED-COIL PROTEIN"/>
    <property type="match status" value="1"/>
</dbReference>
<dbReference type="SMR" id="A0A8R2AIZ6"/>
<proteinExistence type="predicted"/>
<evidence type="ECO:0000313" key="3">
    <source>
        <dbReference type="Proteomes" id="UP000005204"/>
    </source>
</evidence>
<dbReference type="PANTHER" id="PTHR34344">
    <property type="entry name" value="UPF0184 PROTEIN C9ORF16"/>
    <property type="match status" value="1"/>
</dbReference>
<sequence length="88" mass="10152">MACDNTKNGGENENGSNKNIEPPEDDNNEDITEEYELLESTLDELNSALDFLERKNDDIHQQLKELLQSNIAIRQEMREENKEVNNSN</sequence>
<dbReference type="Proteomes" id="UP000005204">
    <property type="component" value="Unassembled WGS sequence"/>
</dbReference>
<dbReference type="OMA" id="QSNRDIR"/>
<reference evidence="3" key="1">
    <citation type="journal article" date="2008" name="Insect Biochem. Mol. Biol.">
        <title>The genome of a lepidopteran model insect, the silkworm Bombyx mori.</title>
        <authorList>
            <consortium name="International Silkworm Genome Consortium"/>
        </authorList>
    </citation>
    <scope>NUCLEOTIDE SEQUENCE [LARGE SCALE GENOMIC DNA]</scope>
    <source>
        <strain evidence="3">p50T</strain>
    </source>
</reference>
<accession>A0A8R2AIZ6</accession>
<dbReference type="InterPro" id="IPR005374">
    <property type="entry name" value="BBLN_eukaryota"/>
</dbReference>
<name>A0A8R2AIZ6_BOMMO</name>
<reference evidence="2" key="2">
    <citation type="submission" date="2022-06" db="UniProtKB">
        <authorList>
            <consortium name="EnsemblMetazoa"/>
        </authorList>
    </citation>
    <scope>IDENTIFICATION</scope>
    <source>
        <strain evidence="2">p50T (Dazao)</strain>
    </source>
</reference>
<dbReference type="AlphaFoldDB" id="A0A8R2AIZ6"/>
<feature type="compositionally biased region" description="Acidic residues" evidence="1">
    <location>
        <begin position="22"/>
        <end position="32"/>
    </location>
</feature>
<feature type="compositionally biased region" description="Low complexity" evidence="1">
    <location>
        <begin position="1"/>
        <end position="19"/>
    </location>
</feature>
<gene>
    <name evidence="2" type="primary">101741970</name>
</gene>
<evidence type="ECO:0000256" key="1">
    <source>
        <dbReference type="SAM" id="MobiDB-lite"/>
    </source>
</evidence>
<protein>
    <submittedName>
        <fullName evidence="2">Uncharacterized protein</fullName>
    </submittedName>
</protein>
<keyword evidence="3" id="KW-1185">Reference proteome</keyword>
<organism evidence="2 3">
    <name type="scientific">Bombyx mori</name>
    <name type="common">Silk moth</name>
    <dbReference type="NCBI Taxonomy" id="7091"/>
    <lineage>
        <taxon>Eukaryota</taxon>
        <taxon>Metazoa</taxon>
        <taxon>Ecdysozoa</taxon>
        <taxon>Arthropoda</taxon>
        <taxon>Hexapoda</taxon>
        <taxon>Insecta</taxon>
        <taxon>Pterygota</taxon>
        <taxon>Neoptera</taxon>
        <taxon>Endopterygota</taxon>
        <taxon>Lepidoptera</taxon>
        <taxon>Glossata</taxon>
        <taxon>Ditrysia</taxon>
        <taxon>Bombycoidea</taxon>
        <taxon>Bombycidae</taxon>
        <taxon>Bombycinae</taxon>
        <taxon>Bombyx</taxon>
    </lineage>
</organism>
<feature type="region of interest" description="Disordered" evidence="1">
    <location>
        <begin position="1"/>
        <end position="32"/>
    </location>
</feature>
<dbReference type="KEGG" id="bmor:101741970"/>